<feature type="compositionally biased region" description="Low complexity" evidence="1">
    <location>
        <begin position="742"/>
        <end position="765"/>
    </location>
</feature>
<feature type="region of interest" description="Disordered" evidence="1">
    <location>
        <begin position="731"/>
        <end position="788"/>
    </location>
</feature>
<evidence type="ECO:0000256" key="1">
    <source>
        <dbReference type="SAM" id="MobiDB-lite"/>
    </source>
</evidence>
<evidence type="ECO:0000256" key="2">
    <source>
        <dbReference type="SAM" id="Phobius"/>
    </source>
</evidence>
<feature type="transmembrane region" description="Helical" evidence="2">
    <location>
        <begin position="584"/>
        <end position="612"/>
    </location>
</feature>
<name>A0A850RAL6_9GAMM</name>
<gene>
    <name evidence="3" type="ORF">HW932_11035</name>
</gene>
<organism evidence="3 4">
    <name type="scientific">Allochromatium humboldtianum</name>
    <dbReference type="NCBI Taxonomy" id="504901"/>
    <lineage>
        <taxon>Bacteria</taxon>
        <taxon>Pseudomonadati</taxon>
        <taxon>Pseudomonadota</taxon>
        <taxon>Gammaproteobacteria</taxon>
        <taxon>Chromatiales</taxon>
        <taxon>Chromatiaceae</taxon>
        <taxon>Allochromatium</taxon>
    </lineage>
</organism>
<dbReference type="Proteomes" id="UP000592294">
    <property type="component" value="Unassembled WGS sequence"/>
</dbReference>
<comment type="caution">
    <text evidence="3">The sequence shown here is derived from an EMBL/GenBank/DDBJ whole genome shotgun (WGS) entry which is preliminary data.</text>
</comment>
<dbReference type="RefSeq" id="WP_176976545.1">
    <property type="nucleotide sequence ID" value="NZ_JABZEO010000006.1"/>
</dbReference>
<evidence type="ECO:0000313" key="4">
    <source>
        <dbReference type="Proteomes" id="UP000592294"/>
    </source>
</evidence>
<accession>A0A850RAL6</accession>
<dbReference type="EMBL" id="JABZEO010000006">
    <property type="protein sequence ID" value="NVZ09795.1"/>
    <property type="molecule type" value="Genomic_DNA"/>
</dbReference>
<feature type="transmembrane region" description="Helical" evidence="2">
    <location>
        <begin position="698"/>
        <end position="717"/>
    </location>
</feature>
<feature type="transmembrane region" description="Helical" evidence="2">
    <location>
        <begin position="619"/>
        <end position="638"/>
    </location>
</feature>
<dbReference type="AlphaFoldDB" id="A0A850RAL6"/>
<sequence length="788" mass="85843">MSADTHQPAHRWRFNRLGGFDQVMIDSGEDIRHLPELDPKLWAALSCPTSGLEFDSHTLALLDTGGDGRIRIDEIKEAVHWTCRRLKDPGDLFKHEAGLPLDAIDETTEEGRLIMASAWRILDNLGRTESTVITAAETANTAQIFAGSRFNGDGVVQPSAARDESVALAITDIMRCVGSRPDRSGEDGIDQELCDRFFAEAREYLEWWAQAEADAANILPLGEDTESAAELFESVKTKIDDYFTRARLADYDQRAAELLNPAESDYAALAGRTLSLETEDLAGFPLARVEPGRALPLRQMLNPRWARELDAFRTRVVAPLLGDTDSLSEAQWLDLSTRFEAHSVWRARRRGALVAPLGATRLRALVEGPYQQAIADLIEQDLELAGVSDAIESVDRLVHYYQHLEPLLQNFVSLRDFYTPGRKAVFQAGTLYLDGRACDLCVRVDDPAKHAALANLSQIYLAYCDCRRRGGSETLTIAAAFTAGDGDNLMVGRNGVFYDRNGDDWDATIVKIVEHPISAGQAFWSPYKRLGRMISQQIEKFAGARDKAVDAGAEQGVTTLATKAQERPGGGSAPAAAPFDIAKFAGIFAAIGLAVGAIGTAVASVMTGLLSLSWWQIPLALLGLMLAISGPSVLLAHLKLRQRNLAPLLDANGWAVNAKARISIPFGATLTSTAQLPKGAMRSLRDPFADKKRPWKTLLVLIALMAGAVLAWSEGYLDTWIERWMPQPAEETSAVEPATMPELTEAVSESSEVETEVPPTDEPVTAAPTDISEPVAPNTEEPAAEIAH</sequence>
<keyword evidence="2" id="KW-0812">Transmembrane</keyword>
<evidence type="ECO:0000313" key="3">
    <source>
        <dbReference type="EMBL" id="NVZ09795.1"/>
    </source>
</evidence>
<keyword evidence="2" id="KW-0472">Membrane</keyword>
<keyword evidence="4" id="KW-1185">Reference proteome</keyword>
<evidence type="ECO:0008006" key="5">
    <source>
        <dbReference type="Google" id="ProtNLM"/>
    </source>
</evidence>
<keyword evidence="2" id="KW-1133">Transmembrane helix</keyword>
<protein>
    <recommendedName>
        <fullName evidence="5">EF-hand domain-containing protein</fullName>
    </recommendedName>
</protein>
<reference evidence="3 4" key="1">
    <citation type="submission" date="2020-06" db="EMBL/GenBank/DDBJ databases">
        <title>Whole-genome sequence of Allochromatium humboldtianum DSM 21881, type strain.</title>
        <authorList>
            <person name="Kyndt J.A."/>
            <person name="Meyer T.E."/>
        </authorList>
    </citation>
    <scope>NUCLEOTIDE SEQUENCE [LARGE SCALE GENOMIC DNA]</scope>
    <source>
        <strain evidence="3 4">DSM 21881</strain>
    </source>
</reference>
<proteinExistence type="predicted"/>